<protein>
    <recommendedName>
        <fullName evidence="3">HEAT repeat domain-containing protein</fullName>
    </recommendedName>
</protein>
<comment type="caution">
    <text evidence="1">The sequence shown here is derived from an EMBL/GenBank/DDBJ whole genome shotgun (WGS) entry which is preliminary data.</text>
</comment>
<dbReference type="EMBL" id="JAVDQA010000009">
    <property type="protein sequence ID" value="MDR6301898.1"/>
    <property type="molecule type" value="Genomic_DNA"/>
</dbReference>
<sequence>MKKKNQHIDNLTKTDNWIDYLKENSGLPGKRANLELLMIAVDLGDEEFFKSCLKYHDIIAPTNTQGEFVAMCGVTGLGKLVTTGKQEYFSLLKEYASDNRWRVREGVAFGLQIIGENDFEKLIHGIQDWVTGNNYEKRAVVAGLCEPKLLIEKNNSEIVLEILAEIIESINNISDRKGESFRVLKKGLGYGLSVAIVNNPEKGKAIFEKLLNTSDKDIVWILKENLKKKRLEKMDNNWTDRMKNASA</sequence>
<dbReference type="Proteomes" id="UP001257659">
    <property type="component" value="Unassembled WGS sequence"/>
</dbReference>
<dbReference type="RefSeq" id="WP_309729814.1">
    <property type="nucleotide sequence ID" value="NZ_JAVDQA010000009.1"/>
</dbReference>
<evidence type="ECO:0000313" key="2">
    <source>
        <dbReference type="Proteomes" id="UP001257659"/>
    </source>
</evidence>
<evidence type="ECO:0008006" key="3">
    <source>
        <dbReference type="Google" id="ProtNLM"/>
    </source>
</evidence>
<name>A0ABU1K8G6_9FLAO</name>
<organism evidence="1 2">
    <name type="scientific">Mesonia maritima</name>
    <dbReference type="NCBI Taxonomy" id="1793873"/>
    <lineage>
        <taxon>Bacteria</taxon>
        <taxon>Pseudomonadati</taxon>
        <taxon>Bacteroidota</taxon>
        <taxon>Flavobacteriia</taxon>
        <taxon>Flavobacteriales</taxon>
        <taxon>Flavobacteriaceae</taxon>
        <taxon>Mesonia</taxon>
    </lineage>
</organism>
<gene>
    <name evidence="1" type="ORF">GGR31_002573</name>
</gene>
<reference evidence="1 2" key="1">
    <citation type="submission" date="2023-07" db="EMBL/GenBank/DDBJ databases">
        <title>Genomic Encyclopedia of Type Strains, Phase IV (KMG-IV): sequencing the most valuable type-strain genomes for metagenomic binning, comparative biology and taxonomic classification.</title>
        <authorList>
            <person name="Goeker M."/>
        </authorList>
    </citation>
    <scope>NUCLEOTIDE SEQUENCE [LARGE SCALE GENOMIC DNA]</scope>
    <source>
        <strain evidence="1 2">DSM 102814</strain>
    </source>
</reference>
<evidence type="ECO:0000313" key="1">
    <source>
        <dbReference type="EMBL" id="MDR6301898.1"/>
    </source>
</evidence>
<accession>A0ABU1K8G6</accession>
<proteinExistence type="predicted"/>
<keyword evidence="2" id="KW-1185">Reference proteome</keyword>